<reference evidence="1 2" key="1">
    <citation type="journal article" date="2019" name="Nat. Ecol. Evol.">
        <title>Megaphylogeny resolves global patterns of mushroom evolution.</title>
        <authorList>
            <person name="Varga T."/>
            <person name="Krizsan K."/>
            <person name="Foldi C."/>
            <person name="Dima B."/>
            <person name="Sanchez-Garcia M."/>
            <person name="Sanchez-Ramirez S."/>
            <person name="Szollosi G.J."/>
            <person name="Szarkandi J.G."/>
            <person name="Papp V."/>
            <person name="Albert L."/>
            <person name="Andreopoulos W."/>
            <person name="Angelini C."/>
            <person name="Antonin V."/>
            <person name="Barry K.W."/>
            <person name="Bougher N.L."/>
            <person name="Buchanan P."/>
            <person name="Buyck B."/>
            <person name="Bense V."/>
            <person name="Catcheside P."/>
            <person name="Chovatia M."/>
            <person name="Cooper J."/>
            <person name="Damon W."/>
            <person name="Desjardin D."/>
            <person name="Finy P."/>
            <person name="Geml J."/>
            <person name="Haridas S."/>
            <person name="Hughes K."/>
            <person name="Justo A."/>
            <person name="Karasinski D."/>
            <person name="Kautmanova I."/>
            <person name="Kiss B."/>
            <person name="Kocsube S."/>
            <person name="Kotiranta H."/>
            <person name="LaButti K.M."/>
            <person name="Lechner B.E."/>
            <person name="Liimatainen K."/>
            <person name="Lipzen A."/>
            <person name="Lukacs Z."/>
            <person name="Mihaltcheva S."/>
            <person name="Morgado L.N."/>
            <person name="Niskanen T."/>
            <person name="Noordeloos M.E."/>
            <person name="Ohm R.A."/>
            <person name="Ortiz-Santana B."/>
            <person name="Ovrebo C."/>
            <person name="Racz N."/>
            <person name="Riley R."/>
            <person name="Savchenko A."/>
            <person name="Shiryaev A."/>
            <person name="Soop K."/>
            <person name="Spirin V."/>
            <person name="Szebenyi C."/>
            <person name="Tomsovsky M."/>
            <person name="Tulloss R.E."/>
            <person name="Uehling J."/>
            <person name="Grigoriev I.V."/>
            <person name="Vagvolgyi C."/>
            <person name="Papp T."/>
            <person name="Martin F.M."/>
            <person name="Miettinen O."/>
            <person name="Hibbett D.S."/>
            <person name="Nagy L.G."/>
        </authorList>
    </citation>
    <scope>NUCLEOTIDE SEQUENCE [LARGE SCALE GENOMIC DNA]</scope>
    <source>
        <strain evidence="1 2">NL-1719</strain>
    </source>
</reference>
<proteinExistence type="predicted"/>
<name>A0ACD3B9H9_9AGAR</name>
<sequence length="598" mass="65065">MLEIYKESIRGLCQAGAEQIAQTRMRVFLVSALALCATIFTQARVVDDYVSREGPIAKAGLLANIGSTGAKSLGARPGVVVASPNRVDPDYVYMWIRDSSLVFKLLVDQYTLGDDTSPAIRSLIDAFVTSQGRIQKVSNPSGTQATGGLGEPKFNIDETAFTDGWGRPQRDGPALRSTTLMIYSKWLLANQNGSQVTNVLWPIIKQDLDYTAQYWNQTGFDLWEEVSSSSFFTSAAQHRALREGAAFARQLGQTSVAATYEEQANNVLCFLQSYWNPTGKYITSNTGGGRSGIDANSALASIHNFDPEAGCDVATYQPCSDKALSSLKVYVDSFRQIYSINKGIPANQAVATGRYPEDVYYGGNPWYLGVAAVAEQLYDSIITWNRQGNIPITDISLPFFRQFSPSVNPGTYASSSSTFQTLNTAVKAFADGFIAILEKYTPTDGSLAEQFGRDNGLPLSAKDLTWSYASALTAFNARAGKTSASWGAKGLVVPAVCHNNPGPTVDITFNEQATTQFGENIFLAGSIDVLKGWSPDNAVALSSANYPIWSATVKIPASTNFEYKYIRKFNGVVTWESGSNRFFASPQNGTYILNDSWR</sequence>
<dbReference type="EMBL" id="ML208274">
    <property type="protein sequence ID" value="TFK73657.1"/>
    <property type="molecule type" value="Genomic_DNA"/>
</dbReference>
<accession>A0ACD3B9H9</accession>
<organism evidence="1 2">
    <name type="scientific">Pluteus cervinus</name>
    <dbReference type="NCBI Taxonomy" id="181527"/>
    <lineage>
        <taxon>Eukaryota</taxon>
        <taxon>Fungi</taxon>
        <taxon>Dikarya</taxon>
        <taxon>Basidiomycota</taxon>
        <taxon>Agaricomycotina</taxon>
        <taxon>Agaricomycetes</taxon>
        <taxon>Agaricomycetidae</taxon>
        <taxon>Agaricales</taxon>
        <taxon>Pluteineae</taxon>
        <taxon>Pluteaceae</taxon>
        <taxon>Pluteus</taxon>
    </lineage>
</organism>
<evidence type="ECO:0000313" key="1">
    <source>
        <dbReference type="EMBL" id="TFK73657.1"/>
    </source>
</evidence>
<evidence type="ECO:0000313" key="2">
    <source>
        <dbReference type="Proteomes" id="UP000308600"/>
    </source>
</evidence>
<gene>
    <name evidence="1" type="ORF">BDN72DRAFT_814314</name>
</gene>
<protein>
    <submittedName>
        <fullName evidence="1">Glycoside hydrolase family 15 protein</fullName>
    </submittedName>
</protein>
<dbReference type="Proteomes" id="UP000308600">
    <property type="component" value="Unassembled WGS sequence"/>
</dbReference>
<keyword evidence="2" id="KW-1185">Reference proteome</keyword>
<keyword evidence="1" id="KW-0378">Hydrolase</keyword>